<dbReference type="EMBL" id="FTOD01000006">
    <property type="protein sequence ID" value="SIS84060.1"/>
    <property type="molecule type" value="Genomic_DNA"/>
</dbReference>
<protein>
    <recommendedName>
        <fullName evidence="1">N-acetyltransferase domain-containing protein</fullName>
    </recommendedName>
</protein>
<organism evidence="2 3">
    <name type="scientific">Kroppenstedtia eburnea</name>
    <dbReference type="NCBI Taxonomy" id="714067"/>
    <lineage>
        <taxon>Bacteria</taxon>
        <taxon>Bacillati</taxon>
        <taxon>Bacillota</taxon>
        <taxon>Bacilli</taxon>
        <taxon>Bacillales</taxon>
        <taxon>Thermoactinomycetaceae</taxon>
        <taxon>Kroppenstedtia</taxon>
    </lineage>
</organism>
<dbReference type="AlphaFoldDB" id="A0A1N7MDE3"/>
<dbReference type="InterPro" id="IPR016181">
    <property type="entry name" value="Acyl_CoA_acyltransferase"/>
</dbReference>
<feature type="domain" description="N-acetyltransferase" evidence="1">
    <location>
        <begin position="1"/>
        <end position="139"/>
    </location>
</feature>
<accession>A0A1N7MDE3</accession>
<dbReference type="Gene3D" id="3.40.630.30">
    <property type="match status" value="1"/>
</dbReference>
<proteinExistence type="predicted"/>
<sequence>MNWYNRLNEYFPEEEMKAYGQLRDLIHDQDMYHKEETEDYLVLYGEFSSFVFVDYLLVKQKVRSKGVGSQVIQKLKAKGKPILLEVEPVDPEVADTQKRVRFYRRNGFKMADRVHYERETEDGETFTLNIHYWSPKPIGQRSIMNMMAQACDQIHNFRSQRHYGRLQADPDKVLELKEPVLN</sequence>
<dbReference type="GO" id="GO:0016747">
    <property type="term" value="F:acyltransferase activity, transferring groups other than amino-acyl groups"/>
    <property type="evidence" value="ECO:0007669"/>
    <property type="project" value="InterPro"/>
</dbReference>
<gene>
    <name evidence="2" type="ORF">SAMN05421790_10618</name>
</gene>
<dbReference type="Proteomes" id="UP000186795">
    <property type="component" value="Unassembled WGS sequence"/>
</dbReference>
<reference evidence="3" key="1">
    <citation type="submission" date="2017-01" db="EMBL/GenBank/DDBJ databases">
        <authorList>
            <person name="Varghese N."/>
            <person name="Submissions S."/>
        </authorList>
    </citation>
    <scope>NUCLEOTIDE SEQUENCE [LARGE SCALE GENOMIC DNA]</scope>
    <source>
        <strain evidence="3">DSM 45196</strain>
    </source>
</reference>
<dbReference type="RefSeq" id="WP_009711832.1">
    <property type="nucleotide sequence ID" value="NZ_CP048103.1"/>
</dbReference>
<dbReference type="OrthoDB" id="2425381at2"/>
<evidence type="ECO:0000313" key="3">
    <source>
        <dbReference type="Proteomes" id="UP000186795"/>
    </source>
</evidence>
<dbReference type="Pfam" id="PF13508">
    <property type="entry name" value="Acetyltransf_7"/>
    <property type="match status" value="1"/>
</dbReference>
<dbReference type="SUPFAM" id="SSF55729">
    <property type="entry name" value="Acyl-CoA N-acyltransferases (Nat)"/>
    <property type="match status" value="1"/>
</dbReference>
<name>A0A1N7MDE3_9BACL</name>
<dbReference type="InterPro" id="IPR000182">
    <property type="entry name" value="GNAT_dom"/>
</dbReference>
<keyword evidence="3" id="KW-1185">Reference proteome</keyword>
<evidence type="ECO:0000313" key="2">
    <source>
        <dbReference type="EMBL" id="SIS84060.1"/>
    </source>
</evidence>
<dbReference type="PROSITE" id="PS51186">
    <property type="entry name" value="GNAT"/>
    <property type="match status" value="1"/>
</dbReference>
<evidence type="ECO:0000259" key="1">
    <source>
        <dbReference type="PROSITE" id="PS51186"/>
    </source>
</evidence>